<dbReference type="SMART" id="SM00360">
    <property type="entry name" value="RRM"/>
    <property type="match status" value="1"/>
</dbReference>
<dbReference type="GO" id="GO:0005634">
    <property type="term" value="C:nucleus"/>
    <property type="evidence" value="ECO:0007669"/>
    <property type="project" value="TreeGrafter"/>
</dbReference>
<feature type="domain" description="RRM" evidence="3">
    <location>
        <begin position="531"/>
        <end position="608"/>
    </location>
</feature>
<dbReference type="PANTHER" id="PTHR14738:SF32">
    <property type="entry name" value="RNA BINDING (RRM_RBD_RNP MOTIFS) FAMILY PROTEIN"/>
    <property type="match status" value="1"/>
</dbReference>
<dbReference type="Proteomes" id="UP001140949">
    <property type="component" value="Unassembled WGS sequence"/>
</dbReference>
<dbReference type="PANTHER" id="PTHR14738">
    <property type="entry name" value="ZINC FINGER CCCH DOMAIN-CONTAINING PROTEIN 14"/>
    <property type="match status" value="1"/>
</dbReference>
<accession>A0AAX6GIE2</accession>
<evidence type="ECO:0000256" key="1">
    <source>
        <dbReference type="PROSITE-ProRule" id="PRU00176"/>
    </source>
</evidence>
<keyword evidence="1" id="KW-0694">RNA-binding</keyword>
<reference evidence="4" key="2">
    <citation type="submission" date="2023-04" db="EMBL/GenBank/DDBJ databases">
        <authorList>
            <person name="Bruccoleri R.E."/>
            <person name="Oakeley E.J."/>
            <person name="Faust A.-M."/>
            <person name="Dessus-Babus S."/>
            <person name="Altorfer M."/>
            <person name="Burckhardt D."/>
            <person name="Oertli M."/>
            <person name="Naumann U."/>
            <person name="Petersen F."/>
            <person name="Wong J."/>
        </authorList>
    </citation>
    <scope>NUCLEOTIDE SEQUENCE</scope>
    <source>
        <strain evidence="4">GSM-AAB239-AS_SAM_17_03QT</strain>
        <tissue evidence="4">Leaf</tissue>
    </source>
</reference>
<feature type="compositionally biased region" description="Basic and acidic residues" evidence="2">
    <location>
        <begin position="198"/>
        <end position="211"/>
    </location>
</feature>
<dbReference type="InterPro" id="IPR000504">
    <property type="entry name" value="RRM_dom"/>
</dbReference>
<dbReference type="GO" id="GO:0005737">
    <property type="term" value="C:cytoplasm"/>
    <property type="evidence" value="ECO:0007669"/>
    <property type="project" value="TreeGrafter"/>
</dbReference>
<dbReference type="Pfam" id="PF01480">
    <property type="entry name" value="PWI"/>
    <property type="match status" value="1"/>
</dbReference>
<keyword evidence="6" id="KW-1185">Reference proteome</keyword>
<dbReference type="InterPro" id="IPR040366">
    <property type="entry name" value="Nab2/ZC3H14"/>
</dbReference>
<evidence type="ECO:0000256" key="2">
    <source>
        <dbReference type="SAM" id="MobiDB-lite"/>
    </source>
</evidence>
<feature type="compositionally biased region" description="Polar residues" evidence="2">
    <location>
        <begin position="666"/>
        <end position="695"/>
    </location>
</feature>
<name>A0AAX6GIE2_IRIPA</name>
<organism evidence="4 6">
    <name type="scientific">Iris pallida</name>
    <name type="common">Sweet iris</name>
    <dbReference type="NCBI Taxonomy" id="29817"/>
    <lineage>
        <taxon>Eukaryota</taxon>
        <taxon>Viridiplantae</taxon>
        <taxon>Streptophyta</taxon>
        <taxon>Embryophyta</taxon>
        <taxon>Tracheophyta</taxon>
        <taxon>Spermatophyta</taxon>
        <taxon>Magnoliopsida</taxon>
        <taxon>Liliopsida</taxon>
        <taxon>Asparagales</taxon>
        <taxon>Iridaceae</taxon>
        <taxon>Iridoideae</taxon>
        <taxon>Irideae</taxon>
        <taxon>Iris</taxon>
    </lineage>
</organism>
<dbReference type="EMBL" id="JANAVB010018993">
    <property type="protein sequence ID" value="KAJ6829033.1"/>
    <property type="molecule type" value="Genomic_DNA"/>
</dbReference>
<dbReference type="InterPro" id="IPR035979">
    <property type="entry name" value="RBD_domain_sf"/>
</dbReference>
<dbReference type="Gene3D" id="3.30.70.330">
    <property type="match status" value="1"/>
</dbReference>
<evidence type="ECO:0000259" key="3">
    <source>
        <dbReference type="PROSITE" id="PS50102"/>
    </source>
</evidence>
<dbReference type="Pfam" id="PF00076">
    <property type="entry name" value="RRM_1"/>
    <property type="match status" value="1"/>
</dbReference>
<proteinExistence type="predicted"/>
<gene>
    <name evidence="5" type="ORF">M6B38_359505</name>
    <name evidence="4" type="ORF">M6B38_363595</name>
</gene>
<feature type="region of interest" description="Disordered" evidence="2">
    <location>
        <begin position="173"/>
        <end position="214"/>
    </location>
</feature>
<sequence length="710" mass="78025">MDGPDRGGEDRTFRISFAGDGVSRLRDGVKEKLKEIVGDYTDDTLVDYVLVLLRNGRSKDESQRELNVFLGDDSVTFVSWLWEHLSSNLHLYSQQKESRNEVDKTTHSVDEHSGRQNSQIEHVHGNVKIDSENVREESKISRSRRSRDWKGLTQEETDTFPLSSTVTKILHSDEKSHIRSNVRRSPPKSQVQLHRKWGREEEREPIKRDATSRQVTGAARRLLQFAVRDAVKTVQQSSSRSEPALKRLRSVVSTSRMDCLLDERPQRIRLIAPVAGPVSAALKAASEAAEGVTKTRCSSSVFDRLSHAAFAAEPIKQPSKQECMLEDGEYDDDRIPESNHEEYGQGREYDGEYSGDITMLHRDNGAAAASASDNDGYDNGGTAGHQHLNACQIASSANKDNNSLTVQYTVAQDANEVARATRLVDQDPPGSATTKPSSKIVNISVNVNTWKPSHYEVRRDVTHADTQVAVKRREMGAGNTNARLAKENNVTVGGNETETACGIVQKESQKTLSSTPGSNTTVRPFEGIDSRTVFVNNVHFAATKDALSRHFNKSGEVLKVIIVTDAATGQPKGSAYVEFLRKESAELALSLTGTSFMSRILKVIRKSSMHHEVAPVLGWPRMARASPFSSSRLRSPLTRGGLSGAFRARLPVKPGARSLQWKRDVSTAQNTAEGTKSNQNASGNNAPSPTGQNLTYIRPAAKVDASSGSA</sequence>
<evidence type="ECO:0000313" key="6">
    <source>
        <dbReference type="Proteomes" id="UP001140949"/>
    </source>
</evidence>
<dbReference type="Gene3D" id="1.20.1390.10">
    <property type="entry name" value="PWI domain"/>
    <property type="match status" value="1"/>
</dbReference>
<dbReference type="GO" id="GO:0043488">
    <property type="term" value="P:regulation of mRNA stability"/>
    <property type="evidence" value="ECO:0007669"/>
    <property type="project" value="InterPro"/>
</dbReference>
<feature type="region of interest" description="Disordered" evidence="2">
    <location>
        <begin position="657"/>
        <end position="710"/>
    </location>
</feature>
<dbReference type="PROSITE" id="PS50102">
    <property type="entry name" value="RRM"/>
    <property type="match status" value="1"/>
</dbReference>
<dbReference type="AlphaFoldDB" id="A0AAX6GIE2"/>
<evidence type="ECO:0000313" key="5">
    <source>
        <dbReference type="EMBL" id="KAJ6829033.1"/>
    </source>
</evidence>
<feature type="region of interest" description="Disordered" evidence="2">
    <location>
        <begin position="93"/>
        <end position="124"/>
    </location>
</feature>
<dbReference type="InterPro" id="IPR002483">
    <property type="entry name" value="PWI_dom"/>
</dbReference>
<dbReference type="SUPFAM" id="SSF54928">
    <property type="entry name" value="RNA-binding domain, RBD"/>
    <property type="match status" value="1"/>
</dbReference>
<comment type="caution">
    <text evidence="4">The sequence shown here is derived from an EMBL/GenBank/DDBJ whole genome shotgun (WGS) entry which is preliminary data.</text>
</comment>
<dbReference type="InterPro" id="IPR012677">
    <property type="entry name" value="Nucleotide-bd_a/b_plait_sf"/>
</dbReference>
<reference evidence="4" key="1">
    <citation type="journal article" date="2023" name="GigaByte">
        <title>Genome assembly of the bearded iris, Iris pallida Lam.</title>
        <authorList>
            <person name="Bruccoleri R.E."/>
            <person name="Oakeley E.J."/>
            <person name="Faust A.M.E."/>
            <person name="Altorfer M."/>
            <person name="Dessus-Babus S."/>
            <person name="Burckhardt D."/>
            <person name="Oertli M."/>
            <person name="Naumann U."/>
            <person name="Petersen F."/>
            <person name="Wong J."/>
        </authorList>
    </citation>
    <scope>NUCLEOTIDE SEQUENCE</scope>
    <source>
        <strain evidence="4">GSM-AAB239-AS_SAM_17_03QT</strain>
    </source>
</reference>
<dbReference type="EMBL" id="JANAVB010019483">
    <property type="protein sequence ID" value="KAJ6828293.1"/>
    <property type="molecule type" value="Genomic_DNA"/>
</dbReference>
<dbReference type="GO" id="GO:0008143">
    <property type="term" value="F:poly(A) binding"/>
    <property type="evidence" value="ECO:0007669"/>
    <property type="project" value="InterPro"/>
</dbReference>
<evidence type="ECO:0000313" key="4">
    <source>
        <dbReference type="EMBL" id="KAJ6828293.1"/>
    </source>
</evidence>
<feature type="compositionally biased region" description="Basic and acidic residues" evidence="2">
    <location>
        <begin position="96"/>
        <end position="114"/>
    </location>
</feature>
<protein>
    <submittedName>
        <fullName evidence="4">Nucleolin 1</fullName>
    </submittedName>
</protein>